<dbReference type="EMBL" id="CP126084">
    <property type="protein sequence ID" value="WHX49380.1"/>
    <property type="molecule type" value="Genomic_DNA"/>
</dbReference>
<accession>A0A7X2Z3M8</accession>
<evidence type="ECO:0000313" key="5">
    <source>
        <dbReference type="Proteomes" id="UP000447876"/>
    </source>
</evidence>
<dbReference type="Gene3D" id="2.70.40.10">
    <property type="match status" value="1"/>
</dbReference>
<proteinExistence type="predicted"/>
<evidence type="ECO:0008006" key="6">
    <source>
        <dbReference type="Google" id="ProtNLM"/>
    </source>
</evidence>
<dbReference type="Proteomes" id="UP001177943">
    <property type="component" value="Chromosome"/>
</dbReference>
<protein>
    <recommendedName>
        <fullName evidence="6">Deoxycytidine triphosphate deaminase</fullName>
    </recommendedName>
</protein>
<organism evidence="3 5">
    <name type="scientific">Paenibacillus woosongensis</name>
    <dbReference type="NCBI Taxonomy" id="307580"/>
    <lineage>
        <taxon>Bacteria</taxon>
        <taxon>Bacillati</taxon>
        <taxon>Bacillota</taxon>
        <taxon>Bacilli</taxon>
        <taxon>Bacillales</taxon>
        <taxon>Paenibacillaceae</taxon>
        <taxon>Paenibacillus</taxon>
    </lineage>
</organism>
<evidence type="ECO:0000256" key="2">
    <source>
        <dbReference type="ARBA" id="ARBA00023080"/>
    </source>
</evidence>
<dbReference type="RefSeq" id="WP_155612363.1">
    <property type="nucleotide sequence ID" value="NZ_CP126084.1"/>
</dbReference>
<dbReference type="OrthoDB" id="9780202at2"/>
<dbReference type="PANTHER" id="PTHR42680:SF3">
    <property type="entry name" value="DCTP DEAMINASE"/>
    <property type="match status" value="1"/>
</dbReference>
<dbReference type="Proteomes" id="UP000447876">
    <property type="component" value="Unassembled WGS sequence"/>
</dbReference>
<dbReference type="InterPro" id="IPR033704">
    <property type="entry name" value="dUTPase_trimeric"/>
</dbReference>
<evidence type="ECO:0000313" key="4">
    <source>
        <dbReference type="EMBL" id="WHX49380.1"/>
    </source>
</evidence>
<name>A0A7X2Z3M8_9BACL</name>
<evidence type="ECO:0000256" key="1">
    <source>
        <dbReference type="ARBA" id="ARBA00022801"/>
    </source>
</evidence>
<dbReference type="GO" id="GO:0006229">
    <property type="term" value="P:dUTP biosynthetic process"/>
    <property type="evidence" value="ECO:0007669"/>
    <property type="project" value="InterPro"/>
</dbReference>
<dbReference type="Pfam" id="PF22769">
    <property type="entry name" value="DCD"/>
    <property type="match status" value="1"/>
</dbReference>
<dbReference type="KEGG" id="pwn:QNH46_01420"/>
<dbReference type="SUPFAM" id="SSF51283">
    <property type="entry name" value="dUTPase-like"/>
    <property type="match status" value="1"/>
</dbReference>
<keyword evidence="2" id="KW-0546">Nucleotide metabolism</keyword>
<reference evidence="4" key="2">
    <citation type="submission" date="2023-05" db="EMBL/GenBank/DDBJ databases">
        <title>Comparative genomics of Bacillaceae isolates and their secondary metabolite potential.</title>
        <authorList>
            <person name="Song L."/>
            <person name="Nielsen L.J."/>
            <person name="Mohite O."/>
            <person name="Xu X."/>
            <person name="Weber T."/>
            <person name="Kovacs A.T."/>
        </authorList>
    </citation>
    <scope>NUCLEOTIDE SEQUENCE</scope>
    <source>
        <strain evidence="4">B2_4</strain>
    </source>
</reference>
<evidence type="ECO:0000313" key="3">
    <source>
        <dbReference type="EMBL" id="MUG46974.1"/>
    </source>
</evidence>
<dbReference type="CDD" id="cd07557">
    <property type="entry name" value="trimeric_dUTPase"/>
    <property type="match status" value="1"/>
</dbReference>
<dbReference type="PANTHER" id="PTHR42680">
    <property type="entry name" value="DCTP DEAMINASE"/>
    <property type="match status" value="1"/>
</dbReference>
<gene>
    <name evidence="3" type="ORF">GNP95_18530</name>
    <name evidence="4" type="ORF">QNH46_01420</name>
</gene>
<dbReference type="InterPro" id="IPR036157">
    <property type="entry name" value="dUTPase-like_sf"/>
</dbReference>
<keyword evidence="1" id="KW-0378">Hydrolase</keyword>
<dbReference type="AlphaFoldDB" id="A0A7X2Z3M8"/>
<sequence>MLIVGDNLKQLINQYNIVESENAFDNFSITLQLSDKIMLLSPSNPDIADIPTLYYGEEIPREYLQEKKINSTGITLPPKSCILACSHENIVMPAGYFGLLQTKGSLARLFVSLTCTDGQVEPGYKGKITFEVCNHSLFNINIKPKQKVGQLFIFKTSTKDVKLYNGKYQDAQGPTFQKPE</sequence>
<reference evidence="3 5" key="1">
    <citation type="submission" date="2019-11" db="EMBL/GenBank/DDBJ databases">
        <title>Draft genome sequences of five Paenibacillus species of dairy origin.</title>
        <authorList>
            <person name="Olajide A.M."/>
            <person name="Chen S."/>
            <person name="Lapointe G."/>
        </authorList>
    </citation>
    <scope>NUCLEOTIDE SEQUENCE [LARGE SCALE GENOMIC DNA]</scope>
    <source>
        <strain evidence="3 5">12CR55</strain>
    </source>
</reference>
<dbReference type="GO" id="GO:0008829">
    <property type="term" value="F:dCTP deaminase activity"/>
    <property type="evidence" value="ECO:0007669"/>
    <property type="project" value="InterPro"/>
</dbReference>
<dbReference type="InterPro" id="IPR011962">
    <property type="entry name" value="dCTP_deaminase"/>
</dbReference>
<dbReference type="EMBL" id="WNZW01000009">
    <property type="protein sequence ID" value="MUG46974.1"/>
    <property type="molecule type" value="Genomic_DNA"/>
</dbReference>